<accession>A0A386UK04</accession>
<feature type="compositionally biased region" description="Low complexity" evidence="1">
    <location>
        <begin position="40"/>
        <end position="56"/>
    </location>
</feature>
<dbReference type="AlphaFoldDB" id="A0A386UK04"/>
<reference evidence="3" key="1">
    <citation type="submission" date="2018-07" db="EMBL/GenBank/DDBJ databases">
        <title>Genome Structure of the Opportunistic Pathogen Paracoccus yeei (Alphaproteobacteria) and Identification of Putative Virulence Factors.</title>
        <authorList>
            <person name="Lasek R."/>
            <person name="Szuplewska M."/>
            <person name="Mitura M."/>
            <person name="Decewicz P."/>
            <person name="Chmielowska C."/>
            <person name="Pawlot A."/>
            <person name="Sentkowska D."/>
            <person name="Czarnecki J."/>
            <person name="Bartosik D."/>
        </authorList>
    </citation>
    <scope>NUCLEOTIDE SEQUENCE [LARGE SCALE GENOMIC DNA]</scope>
    <source>
        <strain evidence="3">CCUG 32053</strain>
    </source>
</reference>
<evidence type="ECO:0000313" key="3">
    <source>
        <dbReference type="Proteomes" id="UP000272010"/>
    </source>
</evidence>
<feature type="compositionally biased region" description="Basic and acidic residues" evidence="1">
    <location>
        <begin position="25"/>
        <end position="36"/>
    </location>
</feature>
<feature type="region of interest" description="Disordered" evidence="1">
    <location>
        <begin position="1"/>
        <end position="56"/>
    </location>
</feature>
<evidence type="ECO:0000313" key="2">
    <source>
        <dbReference type="EMBL" id="AYF01005.1"/>
    </source>
</evidence>
<evidence type="ECO:0000256" key="1">
    <source>
        <dbReference type="SAM" id="MobiDB-lite"/>
    </source>
</evidence>
<protein>
    <submittedName>
        <fullName evidence="2">Uncharacterized protein</fullName>
    </submittedName>
</protein>
<dbReference type="RefSeq" id="WP_158594977.1">
    <property type="nucleotide sequence ID" value="NZ_CALTWI010000052.1"/>
</dbReference>
<sequence length="56" mass="6142">MAEDPKNQRQDQPTYPADMEEERQEPDGLGHDKPKPSDAPPATTTVANPAKVKTPD</sequence>
<name>A0A386UK04_9RHOB</name>
<dbReference type="Proteomes" id="UP000272010">
    <property type="component" value="Chromosome"/>
</dbReference>
<proteinExistence type="predicted"/>
<dbReference type="EMBL" id="CP031078">
    <property type="protein sequence ID" value="AYF01005.1"/>
    <property type="molecule type" value="Genomic_DNA"/>
</dbReference>
<organism evidence="2 3">
    <name type="scientific">Paracoccus yeei</name>
    <dbReference type="NCBI Taxonomy" id="147645"/>
    <lineage>
        <taxon>Bacteria</taxon>
        <taxon>Pseudomonadati</taxon>
        <taxon>Pseudomonadota</taxon>
        <taxon>Alphaproteobacteria</taxon>
        <taxon>Rhodobacterales</taxon>
        <taxon>Paracoccaceae</taxon>
        <taxon>Paracoccus</taxon>
    </lineage>
</organism>
<gene>
    <name evidence="2" type="ORF">PY32053_01370</name>
</gene>